<comment type="similarity">
    <text evidence="2">Belongs to the C-terminally encoded plant signaling peptide (CEP) family.</text>
</comment>
<accession>A0AAN9QAT3</accession>
<comment type="caution">
    <text evidence="10">The sequence shown here is derived from an EMBL/GenBank/DDBJ whole genome shotgun (WGS) entry which is preliminary data.</text>
</comment>
<evidence type="ECO:0000256" key="7">
    <source>
        <dbReference type="ARBA" id="ARBA00023278"/>
    </source>
</evidence>
<keyword evidence="3" id="KW-0052">Apoplast</keyword>
<dbReference type="GO" id="GO:0006995">
    <property type="term" value="P:cellular response to nitrogen starvation"/>
    <property type="evidence" value="ECO:0007669"/>
    <property type="project" value="UniProtKB-ARBA"/>
</dbReference>
<keyword evidence="7" id="KW-0379">Hydroxylation</keyword>
<keyword evidence="5" id="KW-0372">Hormone</keyword>
<dbReference type="GO" id="GO:0005179">
    <property type="term" value="F:hormone activity"/>
    <property type="evidence" value="ECO:0007669"/>
    <property type="project" value="UniProtKB-KW"/>
</dbReference>
<evidence type="ECO:0000256" key="3">
    <source>
        <dbReference type="ARBA" id="ARBA00022523"/>
    </source>
</evidence>
<evidence type="ECO:0000313" key="11">
    <source>
        <dbReference type="Proteomes" id="UP001367508"/>
    </source>
</evidence>
<sequence>MAHFKRICFLFVLLLLSHELLSIEGRNLRQSIQPPNTSSTKAMSVATKSGVASPSQVDRSIRNLEGDAEAFRPTTPGHSPGVGHSINN</sequence>
<evidence type="ECO:0000256" key="5">
    <source>
        <dbReference type="ARBA" id="ARBA00022702"/>
    </source>
</evidence>
<comment type="subcellular location">
    <subcellularLocation>
        <location evidence="1">Secreted</location>
        <location evidence="1">Extracellular space</location>
        <location evidence="1">Apoplast</location>
    </subcellularLocation>
</comment>
<dbReference type="EMBL" id="JAYMYQ010000005">
    <property type="protein sequence ID" value="KAK7331100.1"/>
    <property type="molecule type" value="Genomic_DNA"/>
</dbReference>
<dbReference type="GO" id="GO:0048364">
    <property type="term" value="P:root development"/>
    <property type="evidence" value="ECO:0007669"/>
    <property type="project" value="InterPro"/>
</dbReference>
<keyword evidence="11" id="KW-1185">Reference proteome</keyword>
<dbReference type="Proteomes" id="UP001367508">
    <property type="component" value="Unassembled WGS sequence"/>
</dbReference>
<evidence type="ECO:0000256" key="6">
    <source>
        <dbReference type="ARBA" id="ARBA00022729"/>
    </source>
</evidence>
<evidence type="ECO:0000313" key="10">
    <source>
        <dbReference type="EMBL" id="KAK7331100.1"/>
    </source>
</evidence>
<protein>
    <recommendedName>
        <fullName evidence="12">Encoded peptide</fullName>
    </recommendedName>
</protein>
<dbReference type="PANTHER" id="PTHR33348">
    <property type="entry name" value="PRECURSOR OF CEP5"/>
    <property type="match status" value="1"/>
</dbReference>
<evidence type="ECO:0000256" key="1">
    <source>
        <dbReference type="ARBA" id="ARBA00004271"/>
    </source>
</evidence>
<dbReference type="GO" id="GO:2000280">
    <property type="term" value="P:regulation of root development"/>
    <property type="evidence" value="ECO:0007669"/>
    <property type="project" value="TreeGrafter"/>
</dbReference>
<feature type="chain" id="PRO_5043014669" description="Encoded peptide" evidence="9">
    <location>
        <begin position="23"/>
        <end position="88"/>
    </location>
</feature>
<dbReference type="GO" id="GO:1902025">
    <property type="term" value="P:nitrate import"/>
    <property type="evidence" value="ECO:0007669"/>
    <property type="project" value="TreeGrafter"/>
</dbReference>
<evidence type="ECO:0000256" key="9">
    <source>
        <dbReference type="SAM" id="SignalP"/>
    </source>
</evidence>
<feature type="signal peptide" evidence="9">
    <location>
        <begin position="1"/>
        <end position="22"/>
    </location>
</feature>
<evidence type="ECO:0000256" key="8">
    <source>
        <dbReference type="SAM" id="MobiDB-lite"/>
    </source>
</evidence>
<evidence type="ECO:0008006" key="12">
    <source>
        <dbReference type="Google" id="ProtNLM"/>
    </source>
</evidence>
<evidence type="ECO:0000256" key="4">
    <source>
        <dbReference type="ARBA" id="ARBA00022525"/>
    </source>
</evidence>
<organism evidence="10 11">
    <name type="scientific">Canavalia gladiata</name>
    <name type="common">Sword bean</name>
    <name type="synonym">Dolichos gladiatus</name>
    <dbReference type="NCBI Taxonomy" id="3824"/>
    <lineage>
        <taxon>Eukaryota</taxon>
        <taxon>Viridiplantae</taxon>
        <taxon>Streptophyta</taxon>
        <taxon>Embryophyta</taxon>
        <taxon>Tracheophyta</taxon>
        <taxon>Spermatophyta</taxon>
        <taxon>Magnoliopsida</taxon>
        <taxon>eudicotyledons</taxon>
        <taxon>Gunneridae</taxon>
        <taxon>Pentapetalae</taxon>
        <taxon>rosids</taxon>
        <taxon>fabids</taxon>
        <taxon>Fabales</taxon>
        <taxon>Fabaceae</taxon>
        <taxon>Papilionoideae</taxon>
        <taxon>50 kb inversion clade</taxon>
        <taxon>NPAAA clade</taxon>
        <taxon>indigoferoid/millettioid clade</taxon>
        <taxon>Phaseoleae</taxon>
        <taxon>Canavalia</taxon>
    </lineage>
</organism>
<gene>
    <name evidence="10" type="ORF">VNO77_25314</name>
</gene>
<feature type="region of interest" description="Disordered" evidence="8">
    <location>
        <begin position="30"/>
        <end position="88"/>
    </location>
</feature>
<keyword evidence="4" id="KW-0964">Secreted</keyword>
<dbReference type="PANTHER" id="PTHR33348:SF34">
    <property type="entry name" value="ENCODED PEPTIDE-RELATED"/>
    <property type="match status" value="1"/>
</dbReference>
<evidence type="ECO:0000256" key="2">
    <source>
        <dbReference type="ARBA" id="ARBA00008963"/>
    </source>
</evidence>
<dbReference type="AlphaFoldDB" id="A0AAN9QAT3"/>
<proteinExistence type="inferred from homology"/>
<reference evidence="10 11" key="1">
    <citation type="submission" date="2024-01" db="EMBL/GenBank/DDBJ databases">
        <title>The genomes of 5 underutilized Papilionoideae crops provide insights into root nodulation and disease resistanc.</title>
        <authorList>
            <person name="Jiang F."/>
        </authorList>
    </citation>
    <scope>NUCLEOTIDE SEQUENCE [LARGE SCALE GENOMIC DNA]</scope>
    <source>
        <strain evidence="10">LVBAO_FW01</strain>
        <tissue evidence="10">Leaves</tissue>
    </source>
</reference>
<dbReference type="GO" id="GO:0048046">
    <property type="term" value="C:apoplast"/>
    <property type="evidence" value="ECO:0007669"/>
    <property type="project" value="UniProtKB-SubCell"/>
</dbReference>
<dbReference type="InterPro" id="IPR033250">
    <property type="entry name" value="CEP"/>
</dbReference>
<feature type="compositionally biased region" description="Polar residues" evidence="8">
    <location>
        <begin position="30"/>
        <end position="58"/>
    </location>
</feature>
<dbReference type="GO" id="GO:1901371">
    <property type="term" value="P:regulation of leaf morphogenesis"/>
    <property type="evidence" value="ECO:0007669"/>
    <property type="project" value="TreeGrafter"/>
</dbReference>
<name>A0AAN9QAT3_CANGL</name>
<keyword evidence="6 9" id="KW-0732">Signal</keyword>